<feature type="compositionally biased region" description="Polar residues" evidence="3">
    <location>
        <begin position="252"/>
        <end position="274"/>
    </location>
</feature>
<dbReference type="PANTHER" id="PTHR15138">
    <property type="entry name" value="TRANSCRIPTION INITIATION FACTOR TFIID SUBUNIT 4"/>
    <property type="match status" value="1"/>
</dbReference>
<keyword evidence="6" id="KW-1185">Reference proteome</keyword>
<feature type="compositionally biased region" description="Basic and acidic residues" evidence="3">
    <location>
        <begin position="592"/>
        <end position="605"/>
    </location>
</feature>
<evidence type="ECO:0000313" key="5">
    <source>
        <dbReference type="EMBL" id="RYQ84998.1"/>
    </source>
</evidence>
<dbReference type="PANTHER" id="PTHR15138:SF14">
    <property type="entry name" value="TRANSCRIPTION INITIATION FACTOR TFIID SUBUNIT 4"/>
    <property type="match status" value="1"/>
</dbReference>
<feature type="region of interest" description="Disordered" evidence="3">
    <location>
        <begin position="786"/>
        <end position="840"/>
    </location>
</feature>
<dbReference type="Pfam" id="PF12174">
    <property type="entry name" value="RST"/>
    <property type="match status" value="1"/>
</dbReference>
<evidence type="ECO:0000256" key="2">
    <source>
        <dbReference type="ARBA" id="ARBA00023242"/>
    </source>
</evidence>
<name>A0A444X5Q0_ARAHY</name>
<dbReference type="InterPro" id="IPR022003">
    <property type="entry name" value="RST"/>
</dbReference>
<feature type="compositionally biased region" description="Polar residues" evidence="3">
    <location>
        <begin position="725"/>
        <end position="755"/>
    </location>
</feature>
<feature type="region of interest" description="Disordered" evidence="3">
    <location>
        <begin position="1"/>
        <end position="79"/>
    </location>
</feature>
<feature type="compositionally biased region" description="Polar residues" evidence="3">
    <location>
        <begin position="579"/>
        <end position="591"/>
    </location>
</feature>
<dbReference type="GO" id="GO:0003677">
    <property type="term" value="F:DNA binding"/>
    <property type="evidence" value="ECO:0007669"/>
    <property type="project" value="TreeGrafter"/>
</dbReference>
<dbReference type="GO" id="GO:0005669">
    <property type="term" value="C:transcription factor TFIID complex"/>
    <property type="evidence" value="ECO:0007669"/>
    <property type="project" value="InterPro"/>
</dbReference>
<dbReference type="AlphaFoldDB" id="A0A444X5Q0"/>
<feature type="compositionally biased region" description="Polar residues" evidence="3">
    <location>
        <begin position="808"/>
        <end position="840"/>
    </location>
</feature>
<feature type="compositionally biased region" description="Polar residues" evidence="3">
    <location>
        <begin position="786"/>
        <end position="797"/>
    </location>
</feature>
<comment type="subcellular location">
    <subcellularLocation>
        <location evidence="1">Nucleus</location>
    </subcellularLocation>
</comment>
<reference evidence="5 6" key="1">
    <citation type="submission" date="2019-01" db="EMBL/GenBank/DDBJ databases">
        <title>Sequencing of cultivated peanut Arachis hypogaea provides insights into genome evolution and oil improvement.</title>
        <authorList>
            <person name="Chen X."/>
        </authorList>
    </citation>
    <scope>NUCLEOTIDE SEQUENCE [LARGE SCALE GENOMIC DNA]</scope>
    <source>
        <strain evidence="6">cv. Fuhuasheng</strain>
        <tissue evidence="5">Leaves</tissue>
    </source>
</reference>
<dbReference type="InterPro" id="IPR045144">
    <property type="entry name" value="TAF4"/>
</dbReference>
<feature type="compositionally biased region" description="Polar residues" evidence="3">
    <location>
        <begin position="679"/>
        <end position="690"/>
    </location>
</feature>
<proteinExistence type="predicted"/>
<comment type="caution">
    <text evidence="5">The sequence shown here is derived from an EMBL/GenBank/DDBJ whole genome shotgun (WGS) entry which is preliminary data.</text>
</comment>
<feature type="domain" description="RST" evidence="4">
    <location>
        <begin position="460"/>
        <end position="531"/>
    </location>
</feature>
<feature type="compositionally biased region" description="Polar residues" evidence="3">
    <location>
        <begin position="1"/>
        <end position="40"/>
    </location>
</feature>
<feature type="region of interest" description="Disordered" evidence="3">
    <location>
        <begin position="636"/>
        <end position="772"/>
    </location>
</feature>
<evidence type="ECO:0000313" key="6">
    <source>
        <dbReference type="Proteomes" id="UP000289738"/>
    </source>
</evidence>
<evidence type="ECO:0000256" key="3">
    <source>
        <dbReference type="SAM" id="MobiDB-lite"/>
    </source>
</evidence>
<feature type="region of interest" description="Disordered" evidence="3">
    <location>
        <begin position="249"/>
        <end position="404"/>
    </location>
</feature>
<dbReference type="Proteomes" id="UP000289738">
    <property type="component" value="Chromosome B10"/>
</dbReference>
<evidence type="ECO:0000259" key="4">
    <source>
        <dbReference type="PROSITE" id="PS51879"/>
    </source>
</evidence>
<feature type="region of interest" description="Disordered" evidence="3">
    <location>
        <begin position="571"/>
        <end position="622"/>
    </location>
</feature>
<gene>
    <name evidence="5" type="ORF">Ahy_B10g104491</name>
</gene>
<feature type="compositionally biased region" description="Polar residues" evidence="3">
    <location>
        <begin position="281"/>
        <end position="305"/>
    </location>
</feature>
<dbReference type="GO" id="GO:0006367">
    <property type="term" value="P:transcription initiation at RNA polymerase II promoter"/>
    <property type="evidence" value="ECO:0007669"/>
    <property type="project" value="TreeGrafter"/>
</dbReference>
<feature type="compositionally biased region" description="Polar residues" evidence="3">
    <location>
        <begin position="377"/>
        <end position="391"/>
    </location>
</feature>
<sequence length="840" mass="90446">MAPTTSTGLTSLNSASPSGMTQLDPSVSLSTQVPSNTSGITVRAPVKKPSVGQKKPLEALGSSPPPPPRKRKSSYFQAPRRTVGFQKQLEELCKKRKGLFCRKFHSRTNSKCPSLHQRKQTLASTNLVAVCRSERLLLPPPSHSRTSVFVLSAFVTSLSPSPKPNPLHACSSMLKVRSGVACSIENHQHNELVIEAVIIISNMPVDIVGIGIAIAMDPSIMKLLEDDEDETMHSGVDVEAFQAALNRDIGGSASTSGSDPVLSQGSNNTLTQSMPHWPTPSHENQTQVQNQEPETAQQREQPSSEVEQKQHGSLAEQVQHVASQDVNNPPLPQHVASLDVNNPPLPQHVGSQSVNNPPLPQHVGSQNVNNPPLPQHVASQNVSNPALSQKQTQDEGHQPQPVQASLQNSQTVGIQNLGKDPAPNNEVAKTLNPSSESQQYAKLQQISNQQATVNEQPGGQINRQKQVPFGMLLPILIPQLPKDRAMQLQTLFSKLKKDEIAKDSFVRLMKGIVGDQMLKLAWSKVQAQLQAQTRPNQGPVGQQQPVRMPTVGLGARQLNDPHALAQLHQRSMNAAADQSRMTSSAVQTMENNARKSQELDARMETQDLQPSQLSSSNSITVSQEAERLSVHVHGLNKQPQPQHLHFPSAYGSSGGNYRPFSGPASSSASSIRPPPHVSHMSQIPHQSTGPNHLGGATHGFIGMPKLEQQNSLNDPKSLPGGSVALLNNSASQQTPNAWQPPSNKDQNSGFLSSGSYVKKEPSDMPTEQQHRQNISKIHGLPSANFAQIEQASANQGTMKDEFSRGLPVSTSMAPTSTGLTSLNSASPSGMAQLDPSVSLQ</sequence>
<feature type="compositionally biased region" description="Polar residues" evidence="3">
    <location>
        <begin position="606"/>
        <end position="622"/>
    </location>
</feature>
<evidence type="ECO:0000256" key="1">
    <source>
        <dbReference type="ARBA" id="ARBA00004123"/>
    </source>
</evidence>
<feature type="compositionally biased region" description="Low complexity" evidence="3">
    <location>
        <begin position="658"/>
        <end position="671"/>
    </location>
</feature>
<dbReference type="GO" id="GO:0016251">
    <property type="term" value="F:RNA polymerase II general transcription initiation factor activity"/>
    <property type="evidence" value="ECO:0007669"/>
    <property type="project" value="TreeGrafter"/>
</dbReference>
<organism evidence="5 6">
    <name type="scientific">Arachis hypogaea</name>
    <name type="common">Peanut</name>
    <dbReference type="NCBI Taxonomy" id="3818"/>
    <lineage>
        <taxon>Eukaryota</taxon>
        <taxon>Viridiplantae</taxon>
        <taxon>Streptophyta</taxon>
        <taxon>Embryophyta</taxon>
        <taxon>Tracheophyta</taxon>
        <taxon>Spermatophyta</taxon>
        <taxon>Magnoliopsida</taxon>
        <taxon>eudicotyledons</taxon>
        <taxon>Gunneridae</taxon>
        <taxon>Pentapetalae</taxon>
        <taxon>rosids</taxon>
        <taxon>fabids</taxon>
        <taxon>Fabales</taxon>
        <taxon>Fabaceae</taxon>
        <taxon>Papilionoideae</taxon>
        <taxon>50 kb inversion clade</taxon>
        <taxon>dalbergioids sensu lato</taxon>
        <taxon>Dalbergieae</taxon>
        <taxon>Pterocarpus clade</taxon>
        <taxon>Arachis</taxon>
    </lineage>
</organism>
<protein>
    <recommendedName>
        <fullName evidence="4">RST domain-containing protein</fullName>
    </recommendedName>
</protein>
<keyword evidence="2" id="KW-0539">Nucleus</keyword>
<dbReference type="EMBL" id="SDMP01000020">
    <property type="protein sequence ID" value="RYQ84998.1"/>
    <property type="molecule type" value="Genomic_DNA"/>
</dbReference>
<accession>A0A444X5Q0</accession>
<dbReference type="PROSITE" id="PS51879">
    <property type="entry name" value="RST"/>
    <property type="match status" value="1"/>
</dbReference>